<sequence length="253" mass="28339">MAPAKSQRPAPSPPRVAAPAAARQPQRPMPGPSLPPPAYDDDSEDEDVGPRPLPAHLQHDEEDGVRALIEREERKAKNLEESKKPKKLERQEWMLKPPTSSDLLGSLDPTKLQGKRTFNKGTTDARAMADNLWTETPQERQKRIQDEVMGKKRRAAEAAADPDGDRDSAKRRKHDEELRRAIQGHASRAESLVDMHERTLAEKPTEKDDEIWNHDRDISKGKLPMDASSRKKLITDARGLSDRFGSGKSGSFL</sequence>
<dbReference type="Proteomes" id="UP000077266">
    <property type="component" value="Unassembled WGS sequence"/>
</dbReference>
<feature type="domain" description="DUF3752" evidence="2">
    <location>
        <begin position="97"/>
        <end position="245"/>
    </location>
</feature>
<feature type="compositionally biased region" description="Basic and acidic residues" evidence="1">
    <location>
        <begin position="187"/>
        <end position="220"/>
    </location>
</feature>
<evidence type="ECO:0000313" key="3">
    <source>
        <dbReference type="EMBL" id="KZW00680.1"/>
    </source>
</evidence>
<gene>
    <name evidence="3" type="ORF">EXIGLDRAFT_720910</name>
</gene>
<dbReference type="Pfam" id="PF12572">
    <property type="entry name" value="DUF3752"/>
    <property type="match status" value="1"/>
</dbReference>
<keyword evidence="4" id="KW-1185">Reference proteome</keyword>
<dbReference type="EMBL" id="KV425899">
    <property type="protein sequence ID" value="KZW00680.1"/>
    <property type="molecule type" value="Genomic_DNA"/>
</dbReference>
<dbReference type="InterPro" id="IPR022226">
    <property type="entry name" value="DUF3752"/>
</dbReference>
<dbReference type="AlphaFoldDB" id="A0A166BFS6"/>
<evidence type="ECO:0000259" key="2">
    <source>
        <dbReference type="Pfam" id="PF12572"/>
    </source>
</evidence>
<protein>
    <recommendedName>
        <fullName evidence="2">DUF3752 domain-containing protein</fullName>
    </recommendedName>
</protein>
<dbReference type="OrthoDB" id="73491at2759"/>
<feature type="compositionally biased region" description="Low complexity" evidence="1">
    <location>
        <begin position="17"/>
        <end position="26"/>
    </location>
</feature>
<accession>A0A166BFS6</accession>
<evidence type="ECO:0000313" key="4">
    <source>
        <dbReference type="Proteomes" id="UP000077266"/>
    </source>
</evidence>
<dbReference type="InParanoid" id="A0A166BFS6"/>
<dbReference type="PANTHER" id="PTHR46370:SF1">
    <property type="entry name" value="GPALPP MOTIFS-CONTAINING PROTEIN 1"/>
    <property type="match status" value="1"/>
</dbReference>
<proteinExistence type="predicted"/>
<feature type="compositionally biased region" description="Pro residues" evidence="1">
    <location>
        <begin position="27"/>
        <end position="38"/>
    </location>
</feature>
<organism evidence="3 4">
    <name type="scientific">Exidia glandulosa HHB12029</name>
    <dbReference type="NCBI Taxonomy" id="1314781"/>
    <lineage>
        <taxon>Eukaryota</taxon>
        <taxon>Fungi</taxon>
        <taxon>Dikarya</taxon>
        <taxon>Basidiomycota</taxon>
        <taxon>Agaricomycotina</taxon>
        <taxon>Agaricomycetes</taxon>
        <taxon>Auriculariales</taxon>
        <taxon>Exidiaceae</taxon>
        <taxon>Exidia</taxon>
    </lineage>
</organism>
<dbReference type="PANTHER" id="PTHR46370">
    <property type="entry name" value="GPALPP MOTIFS-CONTAINING PROTEIN 1"/>
    <property type="match status" value="1"/>
</dbReference>
<evidence type="ECO:0000256" key="1">
    <source>
        <dbReference type="SAM" id="MobiDB-lite"/>
    </source>
</evidence>
<reference evidence="3 4" key="1">
    <citation type="journal article" date="2016" name="Mol. Biol. Evol.">
        <title>Comparative Genomics of Early-Diverging Mushroom-Forming Fungi Provides Insights into the Origins of Lignocellulose Decay Capabilities.</title>
        <authorList>
            <person name="Nagy L.G."/>
            <person name="Riley R."/>
            <person name="Tritt A."/>
            <person name="Adam C."/>
            <person name="Daum C."/>
            <person name="Floudas D."/>
            <person name="Sun H."/>
            <person name="Yadav J.S."/>
            <person name="Pangilinan J."/>
            <person name="Larsson K.H."/>
            <person name="Matsuura K."/>
            <person name="Barry K."/>
            <person name="Labutti K."/>
            <person name="Kuo R."/>
            <person name="Ohm R.A."/>
            <person name="Bhattacharya S.S."/>
            <person name="Shirouzu T."/>
            <person name="Yoshinaga Y."/>
            <person name="Martin F.M."/>
            <person name="Grigoriev I.V."/>
            <person name="Hibbett D.S."/>
        </authorList>
    </citation>
    <scope>NUCLEOTIDE SEQUENCE [LARGE SCALE GENOMIC DNA]</scope>
    <source>
        <strain evidence="3 4">HHB12029</strain>
    </source>
</reference>
<dbReference type="InterPro" id="IPR046331">
    <property type="entry name" value="GPAM1-like"/>
</dbReference>
<name>A0A166BFS6_EXIGL</name>
<feature type="compositionally biased region" description="Basic and acidic residues" evidence="1">
    <location>
        <begin position="137"/>
        <end position="150"/>
    </location>
</feature>
<feature type="region of interest" description="Disordered" evidence="1">
    <location>
        <begin position="1"/>
        <end position="226"/>
    </location>
</feature>
<feature type="compositionally biased region" description="Basic and acidic residues" evidence="1">
    <location>
        <begin position="163"/>
        <end position="180"/>
    </location>
</feature>
<feature type="compositionally biased region" description="Basic and acidic residues" evidence="1">
    <location>
        <begin position="64"/>
        <end position="93"/>
    </location>
</feature>